<evidence type="ECO:0000256" key="5">
    <source>
        <dbReference type="ARBA" id="ARBA00022723"/>
    </source>
</evidence>
<evidence type="ECO:0000256" key="11">
    <source>
        <dbReference type="ARBA" id="ARBA00023317"/>
    </source>
</evidence>
<keyword evidence="8" id="KW-0067">ATP-binding</keyword>
<keyword evidence="5" id="KW-0479">Metal-binding</keyword>
<sequence length="319" mass="36674">MHKIFCTLGPSSLNDIFFRKIKKHNIELFRINLSHTEIKDLKNIINYIKKKTNVPICIDTEGAQIRTRFKNKKLLKINKFIKIDNNDKSNNLSFYPDIYNQLSLNMILDIGFENLQIKITKKEKNCFLAKIISEGHLEKNKGVHINNGSITLPILTNKDLEAIKIAKKMKINNFALSFTNSPKDIFFFNKILSKERKIIKIETKKAVKNIEKILKHCDEILIDRGDLSKEIDIIEVPKAQRKIQKIANKKDKKVYIATNLLESMVSKPYPTRAEINDIYNCLELGADGLVLAAETAVGKWPLECIKIMSDVIKSYSKAI</sequence>
<keyword evidence="11" id="KW-0670">Pyruvate</keyword>
<keyword evidence="4" id="KW-0808">Transferase</keyword>
<evidence type="ECO:0000256" key="10">
    <source>
        <dbReference type="ARBA" id="ARBA00023152"/>
    </source>
</evidence>
<evidence type="ECO:0000256" key="6">
    <source>
        <dbReference type="ARBA" id="ARBA00022741"/>
    </source>
</evidence>
<dbReference type="GO" id="GO:0030955">
    <property type="term" value="F:potassium ion binding"/>
    <property type="evidence" value="ECO:0007669"/>
    <property type="project" value="InterPro"/>
</dbReference>
<name>A0A381WVB3_9ZZZZ</name>
<reference evidence="13" key="1">
    <citation type="submission" date="2018-05" db="EMBL/GenBank/DDBJ databases">
        <authorList>
            <person name="Lanie J.A."/>
            <person name="Ng W.-L."/>
            <person name="Kazmierczak K.M."/>
            <person name="Andrzejewski T.M."/>
            <person name="Davidsen T.M."/>
            <person name="Wayne K.J."/>
            <person name="Tettelin H."/>
            <person name="Glass J.I."/>
            <person name="Rusch D."/>
            <person name="Podicherti R."/>
            <person name="Tsui H.-C.T."/>
            <person name="Winkler M.E."/>
        </authorList>
    </citation>
    <scope>NUCLEOTIDE SEQUENCE</scope>
</reference>
<protein>
    <recommendedName>
        <fullName evidence="3">pyruvate kinase</fullName>
        <ecNumber evidence="3">2.7.1.40</ecNumber>
    </recommendedName>
</protein>
<dbReference type="AlphaFoldDB" id="A0A381WVB3"/>
<dbReference type="InterPro" id="IPR015806">
    <property type="entry name" value="Pyrv_Knase_insert_dom_sf"/>
</dbReference>
<feature type="domain" description="Pyruvate kinase barrel" evidence="12">
    <location>
        <begin position="3"/>
        <end position="305"/>
    </location>
</feature>
<accession>A0A381WVB3</accession>
<comment type="pathway">
    <text evidence="1">Carbohydrate degradation; glycolysis; pyruvate from D-glyceraldehyde 3-phosphate: step 5/5.</text>
</comment>
<dbReference type="GO" id="GO:0000287">
    <property type="term" value="F:magnesium ion binding"/>
    <property type="evidence" value="ECO:0007669"/>
    <property type="project" value="InterPro"/>
</dbReference>
<dbReference type="InterPro" id="IPR001697">
    <property type="entry name" value="Pyr_Knase"/>
</dbReference>
<dbReference type="Gene3D" id="3.20.20.60">
    <property type="entry name" value="Phosphoenolpyruvate-binding domains"/>
    <property type="match status" value="1"/>
</dbReference>
<evidence type="ECO:0000256" key="4">
    <source>
        <dbReference type="ARBA" id="ARBA00022679"/>
    </source>
</evidence>
<evidence type="ECO:0000256" key="2">
    <source>
        <dbReference type="ARBA" id="ARBA00008663"/>
    </source>
</evidence>
<keyword evidence="6" id="KW-0547">Nucleotide-binding</keyword>
<evidence type="ECO:0000256" key="7">
    <source>
        <dbReference type="ARBA" id="ARBA00022777"/>
    </source>
</evidence>
<evidence type="ECO:0000256" key="8">
    <source>
        <dbReference type="ARBA" id="ARBA00022840"/>
    </source>
</evidence>
<keyword evidence="7" id="KW-0418">Kinase</keyword>
<dbReference type="EC" id="2.7.1.40" evidence="3"/>
<evidence type="ECO:0000256" key="3">
    <source>
        <dbReference type="ARBA" id="ARBA00012142"/>
    </source>
</evidence>
<dbReference type="UniPathway" id="UPA00109">
    <property type="reaction ID" value="UER00188"/>
</dbReference>
<dbReference type="InterPro" id="IPR015793">
    <property type="entry name" value="Pyrv_Knase_brl"/>
</dbReference>
<dbReference type="EMBL" id="UINC01012987">
    <property type="protein sequence ID" value="SVA56380.1"/>
    <property type="molecule type" value="Genomic_DNA"/>
</dbReference>
<evidence type="ECO:0000313" key="13">
    <source>
        <dbReference type="EMBL" id="SVA56380.1"/>
    </source>
</evidence>
<gene>
    <name evidence="13" type="ORF">METZ01_LOCUS109234</name>
</gene>
<dbReference type="InterPro" id="IPR040442">
    <property type="entry name" value="Pyrv_kinase-like_dom_sf"/>
</dbReference>
<dbReference type="PRINTS" id="PR01050">
    <property type="entry name" value="PYRUVTKNASE"/>
</dbReference>
<dbReference type="PANTHER" id="PTHR11817">
    <property type="entry name" value="PYRUVATE KINASE"/>
    <property type="match status" value="1"/>
</dbReference>
<keyword evidence="9" id="KW-0460">Magnesium</keyword>
<dbReference type="GO" id="GO:0004743">
    <property type="term" value="F:pyruvate kinase activity"/>
    <property type="evidence" value="ECO:0007669"/>
    <property type="project" value="UniProtKB-EC"/>
</dbReference>
<comment type="similarity">
    <text evidence="2">Belongs to the pyruvate kinase family.</text>
</comment>
<dbReference type="Gene3D" id="2.40.33.10">
    <property type="entry name" value="PK beta-barrel domain-like"/>
    <property type="match status" value="1"/>
</dbReference>
<dbReference type="GO" id="GO:0005524">
    <property type="term" value="F:ATP binding"/>
    <property type="evidence" value="ECO:0007669"/>
    <property type="project" value="UniProtKB-KW"/>
</dbReference>
<evidence type="ECO:0000259" key="12">
    <source>
        <dbReference type="Pfam" id="PF00224"/>
    </source>
</evidence>
<evidence type="ECO:0000256" key="9">
    <source>
        <dbReference type="ARBA" id="ARBA00022842"/>
    </source>
</evidence>
<evidence type="ECO:0000256" key="1">
    <source>
        <dbReference type="ARBA" id="ARBA00004997"/>
    </source>
</evidence>
<dbReference type="SUPFAM" id="SSF51621">
    <property type="entry name" value="Phosphoenolpyruvate/pyruvate domain"/>
    <property type="match status" value="1"/>
</dbReference>
<keyword evidence="10" id="KW-0324">Glycolysis</keyword>
<dbReference type="Pfam" id="PF00224">
    <property type="entry name" value="PK"/>
    <property type="match status" value="1"/>
</dbReference>
<dbReference type="GO" id="GO:0016301">
    <property type="term" value="F:kinase activity"/>
    <property type="evidence" value="ECO:0007669"/>
    <property type="project" value="UniProtKB-KW"/>
</dbReference>
<proteinExistence type="inferred from homology"/>
<dbReference type="InterPro" id="IPR015813">
    <property type="entry name" value="Pyrv/PenolPyrv_kinase-like_dom"/>
</dbReference>
<organism evidence="13">
    <name type="scientific">marine metagenome</name>
    <dbReference type="NCBI Taxonomy" id="408172"/>
    <lineage>
        <taxon>unclassified sequences</taxon>
        <taxon>metagenomes</taxon>
        <taxon>ecological metagenomes</taxon>
    </lineage>
</organism>